<sequence>MKKFCGSVPSAVISQVSRAPGSRIGAGRAEFDLSPGPSHLSAEFTHRASSAESRVSTIPRVSAARCAIRGIHAVAACSDGEAAVEAALARIICFNLSVLPDSHAKRCFHSPPDNIFYSFANRQETSPKHHLPHLPPIAPNH</sequence>
<dbReference type="AlphaFoldDB" id="A0A9Q1IIK6"/>
<evidence type="ECO:0000313" key="2">
    <source>
        <dbReference type="Proteomes" id="UP001152622"/>
    </source>
</evidence>
<protein>
    <submittedName>
        <fullName evidence="1">Uncharacterized protein</fullName>
    </submittedName>
</protein>
<accession>A0A9Q1IIK6</accession>
<name>A0A9Q1IIK6_SYNKA</name>
<proteinExistence type="predicted"/>
<comment type="caution">
    <text evidence="1">The sequence shown here is derived from an EMBL/GenBank/DDBJ whole genome shotgun (WGS) entry which is preliminary data.</text>
</comment>
<organism evidence="1 2">
    <name type="scientific">Synaphobranchus kaupii</name>
    <name type="common">Kaup's arrowtooth eel</name>
    <dbReference type="NCBI Taxonomy" id="118154"/>
    <lineage>
        <taxon>Eukaryota</taxon>
        <taxon>Metazoa</taxon>
        <taxon>Chordata</taxon>
        <taxon>Craniata</taxon>
        <taxon>Vertebrata</taxon>
        <taxon>Euteleostomi</taxon>
        <taxon>Actinopterygii</taxon>
        <taxon>Neopterygii</taxon>
        <taxon>Teleostei</taxon>
        <taxon>Anguilliformes</taxon>
        <taxon>Synaphobranchidae</taxon>
        <taxon>Synaphobranchus</taxon>
    </lineage>
</organism>
<evidence type="ECO:0000313" key="1">
    <source>
        <dbReference type="EMBL" id="KAJ8341162.1"/>
    </source>
</evidence>
<dbReference type="Proteomes" id="UP001152622">
    <property type="component" value="Chromosome 15"/>
</dbReference>
<gene>
    <name evidence="1" type="ORF">SKAU_G00334530</name>
</gene>
<reference evidence="1" key="1">
    <citation type="journal article" date="2023" name="Science">
        <title>Genome structures resolve the early diversification of teleost fishes.</title>
        <authorList>
            <person name="Parey E."/>
            <person name="Louis A."/>
            <person name="Montfort J."/>
            <person name="Bouchez O."/>
            <person name="Roques C."/>
            <person name="Iampietro C."/>
            <person name="Lluch J."/>
            <person name="Castinel A."/>
            <person name="Donnadieu C."/>
            <person name="Desvignes T."/>
            <person name="Floi Bucao C."/>
            <person name="Jouanno E."/>
            <person name="Wen M."/>
            <person name="Mejri S."/>
            <person name="Dirks R."/>
            <person name="Jansen H."/>
            <person name="Henkel C."/>
            <person name="Chen W.J."/>
            <person name="Zahm M."/>
            <person name="Cabau C."/>
            <person name="Klopp C."/>
            <person name="Thompson A.W."/>
            <person name="Robinson-Rechavi M."/>
            <person name="Braasch I."/>
            <person name="Lecointre G."/>
            <person name="Bobe J."/>
            <person name="Postlethwait J.H."/>
            <person name="Berthelot C."/>
            <person name="Roest Crollius H."/>
            <person name="Guiguen Y."/>
        </authorList>
    </citation>
    <scope>NUCLEOTIDE SEQUENCE</scope>
    <source>
        <strain evidence="1">WJC10195</strain>
    </source>
</reference>
<keyword evidence="2" id="KW-1185">Reference proteome</keyword>
<dbReference type="EMBL" id="JAINUF010000015">
    <property type="protein sequence ID" value="KAJ8341162.1"/>
    <property type="molecule type" value="Genomic_DNA"/>
</dbReference>